<organism evidence="15 16">
    <name type="scientific">Vibrio aestuarianus</name>
    <dbReference type="NCBI Taxonomy" id="28171"/>
    <lineage>
        <taxon>Bacteria</taxon>
        <taxon>Pseudomonadati</taxon>
        <taxon>Pseudomonadota</taxon>
        <taxon>Gammaproteobacteria</taxon>
        <taxon>Vibrionales</taxon>
        <taxon>Vibrionaceae</taxon>
        <taxon>Vibrio</taxon>
    </lineage>
</organism>
<dbReference type="Pfam" id="PF01063">
    <property type="entry name" value="Aminotran_4"/>
    <property type="match status" value="1"/>
</dbReference>
<evidence type="ECO:0000256" key="14">
    <source>
        <dbReference type="RuleBase" id="RU004516"/>
    </source>
</evidence>
<evidence type="ECO:0000256" key="8">
    <source>
        <dbReference type="ARBA" id="ARBA00035676"/>
    </source>
</evidence>
<dbReference type="EMBL" id="JAKNAX010000023">
    <property type="protein sequence ID" value="MDE1346786.1"/>
    <property type="molecule type" value="Genomic_DNA"/>
</dbReference>
<keyword evidence="6 15" id="KW-0456">Lyase</keyword>
<dbReference type="FunFam" id="3.20.10.10:FF:000002">
    <property type="entry name" value="D-alanine aminotransferase"/>
    <property type="match status" value="1"/>
</dbReference>
<evidence type="ECO:0000256" key="13">
    <source>
        <dbReference type="RuleBase" id="RU004106"/>
    </source>
</evidence>
<dbReference type="GO" id="GO:0008696">
    <property type="term" value="F:4-amino-4-deoxychorismate lyase activity"/>
    <property type="evidence" value="ECO:0007669"/>
    <property type="project" value="UniProtKB-UniRule"/>
</dbReference>
<protein>
    <recommendedName>
        <fullName evidence="11 12">Aminodeoxychorismate lyase</fullName>
        <ecNumber evidence="8 12">4.1.3.38</ecNumber>
    </recommendedName>
</protein>
<proteinExistence type="inferred from homology"/>
<keyword evidence="5" id="KW-0289">Folate biosynthesis</keyword>
<dbReference type="InterPro" id="IPR017824">
    <property type="entry name" value="Aminodeoxychorismate_lyase_IV"/>
</dbReference>
<comment type="cofactor">
    <cofactor evidence="1 14">
        <name>pyridoxal 5'-phosphate</name>
        <dbReference type="ChEBI" id="CHEBI:597326"/>
    </cofactor>
</comment>
<evidence type="ECO:0000256" key="3">
    <source>
        <dbReference type="ARBA" id="ARBA00011738"/>
    </source>
</evidence>
<dbReference type="Gene3D" id="3.20.10.10">
    <property type="entry name" value="D-amino Acid Aminotransferase, subunit A, domain 2"/>
    <property type="match status" value="1"/>
</dbReference>
<dbReference type="InterPro" id="IPR001544">
    <property type="entry name" value="Aminotrans_IV"/>
</dbReference>
<dbReference type="CDD" id="cd01559">
    <property type="entry name" value="ADCL_like"/>
    <property type="match status" value="1"/>
</dbReference>
<dbReference type="GO" id="GO:0008153">
    <property type="term" value="P:4-aminobenzoate biosynthetic process"/>
    <property type="evidence" value="ECO:0007669"/>
    <property type="project" value="UniProtKB-UniRule"/>
</dbReference>
<name>A0A7X6N6F1_9VIBR</name>
<dbReference type="InterPro" id="IPR036038">
    <property type="entry name" value="Aminotransferase-like"/>
</dbReference>
<dbReference type="Gene3D" id="3.30.470.10">
    <property type="match status" value="1"/>
</dbReference>
<dbReference type="SUPFAM" id="SSF56752">
    <property type="entry name" value="D-aminoacid aminotransferase-like PLP-dependent enzymes"/>
    <property type="match status" value="1"/>
</dbReference>
<keyword evidence="4 14" id="KW-0663">Pyridoxal phosphate</keyword>
<evidence type="ECO:0000256" key="12">
    <source>
        <dbReference type="NCBIfam" id="TIGR03461"/>
    </source>
</evidence>
<comment type="pathway">
    <text evidence="7">Cofactor biosynthesis; tetrahydrofolate biosynthesis; 4-aminobenzoate from chorismate: step 2/2.</text>
</comment>
<evidence type="ECO:0000313" key="15">
    <source>
        <dbReference type="EMBL" id="MDE1346786.1"/>
    </source>
</evidence>
<sequence>MFWVNGQPSQTVSLSDRSFQYGDGCFTTILSCHGKLQYWHWHVERMDACLLLLGIPSPDWSLVASWVEQVVLPADNAGVKIHVSRGEGGRGYSPTQNPEPKVTITVFDYPSHYIDWKDSGVEIGLCRQRLGLNPLLAGHKHNNRLEQILLKAEMDAQGYVEGVALDILGHVIETTSANIFWVTNDRLCTPNLDQAGVAGVARRRVLSIAQDLNLPISIDKFSLDDLLSADEVFITNSILGVAPVTKIAATTFSFGNHTRCFQECFTS</sequence>
<dbReference type="Proteomes" id="UP001140978">
    <property type="component" value="Unassembled WGS sequence"/>
</dbReference>
<dbReference type="PANTHER" id="PTHR42743">
    <property type="entry name" value="AMINO-ACID AMINOTRANSFERASE"/>
    <property type="match status" value="1"/>
</dbReference>
<dbReference type="GO" id="GO:0005829">
    <property type="term" value="C:cytosol"/>
    <property type="evidence" value="ECO:0007669"/>
    <property type="project" value="TreeGrafter"/>
</dbReference>
<accession>A0A7X6N6F1</accession>
<comment type="function">
    <text evidence="10">Involved in the biosynthesis of p-aminobenzoate (PABA), a precursor of tetrahydrofolate. Converts 4-amino-4-deoxychorismate into 4-aminobenzoate (PABA) and pyruvate.</text>
</comment>
<dbReference type="InterPro" id="IPR018300">
    <property type="entry name" value="Aminotrans_IV_CS"/>
</dbReference>
<dbReference type="NCBIfam" id="NF004761">
    <property type="entry name" value="PRK06092.1"/>
    <property type="match status" value="1"/>
</dbReference>
<dbReference type="NCBIfam" id="TIGR03461">
    <property type="entry name" value="pabC_Proteo"/>
    <property type="match status" value="1"/>
</dbReference>
<evidence type="ECO:0000256" key="10">
    <source>
        <dbReference type="ARBA" id="ARBA00054027"/>
    </source>
</evidence>
<evidence type="ECO:0000313" key="16">
    <source>
        <dbReference type="Proteomes" id="UP001140978"/>
    </source>
</evidence>
<evidence type="ECO:0000256" key="5">
    <source>
        <dbReference type="ARBA" id="ARBA00022909"/>
    </source>
</evidence>
<gene>
    <name evidence="15" type="primary">pabC</name>
    <name evidence="15" type="ORF">L9X51_10115</name>
</gene>
<dbReference type="InterPro" id="IPR043131">
    <property type="entry name" value="BCAT-like_N"/>
</dbReference>
<evidence type="ECO:0000256" key="1">
    <source>
        <dbReference type="ARBA" id="ARBA00001933"/>
    </source>
</evidence>
<evidence type="ECO:0000256" key="4">
    <source>
        <dbReference type="ARBA" id="ARBA00022898"/>
    </source>
</evidence>
<dbReference type="EC" id="4.1.3.38" evidence="8 12"/>
<dbReference type="GO" id="GO:0046656">
    <property type="term" value="P:folic acid biosynthetic process"/>
    <property type="evidence" value="ECO:0007669"/>
    <property type="project" value="UniProtKB-KW"/>
</dbReference>
<comment type="caution">
    <text evidence="15">The sequence shown here is derived from an EMBL/GenBank/DDBJ whole genome shotgun (WGS) entry which is preliminary data.</text>
</comment>
<evidence type="ECO:0000256" key="11">
    <source>
        <dbReference type="ARBA" id="ARBA00069174"/>
    </source>
</evidence>
<evidence type="ECO:0000256" key="2">
    <source>
        <dbReference type="ARBA" id="ARBA00009320"/>
    </source>
</evidence>
<evidence type="ECO:0000256" key="6">
    <source>
        <dbReference type="ARBA" id="ARBA00023239"/>
    </source>
</evidence>
<comment type="subunit">
    <text evidence="3">Homodimer.</text>
</comment>
<evidence type="ECO:0000256" key="9">
    <source>
        <dbReference type="ARBA" id="ARBA00049529"/>
    </source>
</evidence>
<dbReference type="RefSeq" id="WP_053311758.1">
    <property type="nucleotide sequence ID" value="NZ_JAAKZJ010000014.1"/>
</dbReference>
<dbReference type="PROSITE" id="PS00770">
    <property type="entry name" value="AA_TRANSFER_CLASS_4"/>
    <property type="match status" value="1"/>
</dbReference>
<dbReference type="AlphaFoldDB" id="A0A7X6N6F1"/>
<dbReference type="InterPro" id="IPR043132">
    <property type="entry name" value="BCAT-like_C"/>
</dbReference>
<comment type="similarity">
    <text evidence="2 13">Belongs to the class-IV pyridoxal-phosphate-dependent aminotransferase family.</text>
</comment>
<dbReference type="InterPro" id="IPR050571">
    <property type="entry name" value="Class-IV_PLP-Dep_Aminotrnsfr"/>
</dbReference>
<dbReference type="PANTHER" id="PTHR42743:SF2">
    <property type="entry name" value="AMINODEOXYCHORISMATE LYASE"/>
    <property type="match status" value="1"/>
</dbReference>
<reference evidence="15" key="1">
    <citation type="submission" date="2022-02" db="EMBL/GenBank/DDBJ databases">
        <title>Emergence and expansion in Europe of a Vibrio aestuarianus clonal complex pathogenic for oysters.</title>
        <authorList>
            <person name="Mesnil A."/>
            <person name="Travers M.-A."/>
        </authorList>
    </citation>
    <scope>NUCLEOTIDE SEQUENCE</scope>
    <source>
        <strain evidence="15">19_064_15T1</strain>
    </source>
</reference>
<dbReference type="GO" id="GO:0030170">
    <property type="term" value="F:pyridoxal phosphate binding"/>
    <property type="evidence" value="ECO:0007669"/>
    <property type="project" value="InterPro"/>
</dbReference>
<evidence type="ECO:0000256" key="7">
    <source>
        <dbReference type="ARBA" id="ARBA00035633"/>
    </source>
</evidence>
<comment type="catalytic activity">
    <reaction evidence="9">
        <text>4-amino-4-deoxychorismate = 4-aminobenzoate + pyruvate + H(+)</text>
        <dbReference type="Rhea" id="RHEA:16201"/>
        <dbReference type="ChEBI" id="CHEBI:15361"/>
        <dbReference type="ChEBI" id="CHEBI:15378"/>
        <dbReference type="ChEBI" id="CHEBI:17836"/>
        <dbReference type="ChEBI" id="CHEBI:58406"/>
        <dbReference type="EC" id="4.1.3.38"/>
    </reaction>
</comment>